<keyword evidence="2" id="KW-1185">Reference proteome</keyword>
<evidence type="ECO:0000313" key="2">
    <source>
        <dbReference type="Proteomes" id="UP001055072"/>
    </source>
</evidence>
<evidence type="ECO:0000313" key="1">
    <source>
        <dbReference type="EMBL" id="KAI0085765.1"/>
    </source>
</evidence>
<dbReference type="Proteomes" id="UP001055072">
    <property type="component" value="Unassembled WGS sequence"/>
</dbReference>
<gene>
    <name evidence="1" type="ORF">BDY19DRAFT_1075826</name>
</gene>
<reference evidence="1" key="1">
    <citation type="journal article" date="2021" name="Environ. Microbiol.">
        <title>Gene family expansions and transcriptome signatures uncover fungal adaptations to wood decay.</title>
        <authorList>
            <person name="Hage H."/>
            <person name="Miyauchi S."/>
            <person name="Viragh M."/>
            <person name="Drula E."/>
            <person name="Min B."/>
            <person name="Chaduli D."/>
            <person name="Navarro D."/>
            <person name="Favel A."/>
            <person name="Norest M."/>
            <person name="Lesage-Meessen L."/>
            <person name="Balint B."/>
            <person name="Merenyi Z."/>
            <person name="de Eugenio L."/>
            <person name="Morin E."/>
            <person name="Martinez A.T."/>
            <person name="Baldrian P."/>
            <person name="Stursova M."/>
            <person name="Martinez M.J."/>
            <person name="Novotny C."/>
            <person name="Magnuson J.K."/>
            <person name="Spatafora J.W."/>
            <person name="Maurice S."/>
            <person name="Pangilinan J."/>
            <person name="Andreopoulos W."/>
            <person name="LaButti K."/>
            <person name="Hundley H."/>
            <person name="Na H."/>
            <person name="Kuo A."/>
            <person name="Barry K."/>
            <person name="Lipzen A."/>
            <person name="Henrissat B."/>
            <person name="Riley R."/>
            <person name="Ahrendt S."/>
            <person name="Nagy L.G."/>
            <person name="Grigoriev I.V."/>
            <person name="Martin F."/>
            <person name="Rosso M.N."/>
        </authorList>
    </citation>
    <scope>NUCLEOTIDE SEQUENCE</scope>
    <source>
        <strain evidence="1">CBS 384.51</strain>
    </source>
</reference>
<sequence length="336" mass="37943">MSIQDKLQSSAIVRELPLGPANSRKSLDVWYSDGSVVLVAENTAFRVHTSILAQNCEIFRDMDAIPKPEVVDDSEEVYEGCPVIRLHDSATDLEHFLKAIYNFRYFRPGAKTKFPVVAAILRLSTKYMANDLRRQAIDILSTAFPSYFDDWSDRNSTRLVPHFAGETSAMITLCHQTGIRVFLPGVYYAAVKRPLSDVLNDLLSLDLDNTTRQNICAKFVLGREKLRETEIKSVLSFFEPSFNRSGCQNNNDTAALQSYAGTALVRTADTEPYQDWCMSNPELVGKFINVCQVCCDTIERHISNAKHDIWEQLPVLFGLPDWETLRAEDEVDEAGE</sequence>
<dbReference type="EMBL" id="MU274928">
    <property type="protein sequence ID" value="KAI0085765.1"/>
    <property type="molecule type" value="Genomic_DNA"/>
</dbReference>
<name>A0ACB8TUS3_9APHY</name>
<accession>A0ACB8TUS3</accession>
<protein>
    <submittedName>
        <fullName evidence="1">Uncharacterized protein</fullName>
    </submittedName>
</protein>
<comment type="caution">
    <text evidence="1">The sequence shown here is derived from an EMBL/GenBank/DDBJ whole genome shotgun (WGS) entry which is preliminary data.</text>
</comment>
<organism evidence="1 2">
    <name type="scientific">Irpex rosettiformis</name>
    <dbReference type="NCBI Taxonomy" id="378272"/>
    <lineage>
        <taxon>Eukaryota</taxon>
        <taxon>Fungi</taxon>
        <taxon>Dikarya</taxon>
        <taxon>Basidiomycota</taxon>
        <taxon>Agaricomycotina</taxon>
        <taxon>Agaricomycetes</taxon>
        <taxon>Polyporales</taxon>
        <taxon>Irpicaceae</taxon>
        <taxon>Irpex</taxon>
    </lineage>
</organism>
<proteinExistence type="predicted"/>